<dbReference type="AlphaFoldDB" id="A0A2M7GB14"/>
<comment type="caution">
    <text evidence="8">The sequence shown here is derived from an EMBL/GenBank/DDBJ whole genome shotgun (WGS) entry which is preliminary data.</text>
</comment>
<dbReference type="Gene3D" id="3.30.160.60">
    <property type="entry name" value="Classic Zinc Finger"/>
    <property type="match status" value="1"/>
</dbReference>
<protein>
    <recommendedName>
        <fullName evidence="7">Endolytic murein transglycosylase</fullName>
        <ecNumber evidence="7">4.2.2.29</ecNumber>
    </recommendedName>
    <alternativeName>
        <fullName evidence="7">Peptidoglycan lytic transglycosylase</fullName>
    </alternativeName>
    <alternativeName>
        <fullName evidence="7">Peptidoglycan polymerization terminase</fullName>
    </alternativeName>
</protein>
<reference evidence="8 9" key="1">
    <citation type="submission" date="2017-09" db="EMBL/GenBank/DDBJ databases">
        <title>Depth-based differentiation of microbial function through sediment-hosted aquifers and enrichment of novel symbionts in the deep terrestrial subsurface.</title>
        <authorList>
            <person name="Probst A.J."/>
            <person name="Ladd B."/>
            <person name="Jarett J.K."/>
            <person name="Geller-Mcgrath D.E."/>
            <person name="Sieber C.M."/>
            <person name="Emerson J.B."/>
            <person name="Anantharaman K."/>
            <person name="Thomas B.C."/>
            <person name="Malmstrom R."/>
            <person name="Stieglmeier M."/>
            <person name="Klingl A."/>
            <person name="Woyke T."/>
            <person name="Ryan C.M."/>
            <person name="Banfield J.F."/>
        </authorList>
    </citation>
    <scope>NUCLEOTIDE SEQUENCE [LARGE SCALE GENOMIC DNA]</scope>
    <source>
        <strain evidence="8">CG17_big_fil_post_rev_8_21_14_2_50_48_46</strain>
    </source>
</reference>
<comment type="function">
    <text evidence="7">Functions as a peptidoglycan terminase that cleaves nascent peptidoglycan strands endolytically to terminate their elongation.</text>
</comment>
<accession>A0A2M7GB14</accession>
<dbReference type="GO" id="GO:0071555">
    <property type="term" value="P:cell wall organization"/>
    <property type="evidence" value="ECO:0007669"/>
    <property type="project" value="UniProtKB-KW"/>
</dbReference>
<dbReference type="Proteomes" id="UP000231019">
    <property type="component" value="Unassembled WGS sequence"/>
</dbReference>
<evidence type="ECO:0000256" key="4">
    <source>
        <dbReference type="ARBA" id="ARBA00023136"/>
    </source>
</evidence>
<keyword evidence="6 7" id="KW-0961">Cell wall biogenesis/degradation</keyword>
<dbReference type="GO" id="GO:0009252">
    <property type="term" value="P:peptidoglycan biosynthetic process"/>
    <property type="evidence" value="ECO:0007669"/>
    <property type="project" value="UniProtKB-UniRule"/>
</dbReference>
<dbReference type="PANTHER" id="PTHR30518:SF2">
    <property type="entry name" value="ENDOLYTIC MUREIN TRANSGLYCOSYLASE"/>
    <property type="match status" value="1"/>
</dbReference>
<dbReference type="NCBIfam" id="TIGR00247">
    <property type="entry name" value="endolytic transglycosylase MltG"/>
    <property type="match status" value="1"/>
</dbReference>
<feature type="site" description="Important for catalytic activity" evidence="7">
    <location>
        <position position="221"/>
    </location>
</feature>
<dbReference type="GO" id="GO:0005886">
    <property type="term" value="C:plasma membrane"/>
    <property type="evidence" value="ECO:0007669"/>
    <property type="project" value="UniProtKB-UniRule"/>
</dbReference>
<keyword evidence="5 7" id="KW-0456">Lyase</keyword>
<dbReference type="Gene3D" id="3.30.1490.480">
    <property type="entry name" value="Endolytic murein transglycosylase"/>
    <property type="match status" value="1"/>
</dbReference>
<dbReference type="EC" id="4.2.2.29" evidence="7"/>
<proteinExistence type="inferred from homology"/>
<keyword evidence="4 7" id="KW-0472">Membrane</keyword>
<keyword evidence="1 7" id="KW-1003">Cell membrane</keyword>
<dbReference type="HAMAP" id="MF_02065">
    <property type="entry name" value="MltG"/>
    <property type="match status" value="1"/>
</dbReference>
<evidence type="ECO:0000256" key="7">
    <source>
        <dbReference type="HAMAP-Rule" id="MF_02065"/>
    </source>
</evidence>
<dbReference type="InterPro" id="IPR003770">
    <property type="entry name" value="MLTG-like"/>
</dbReference>
<evidence type="ECO:0000256" key="5">
    <source>
        <dbReference type="ARBA" id="ARBA00023239"/>
    </source>
</evidence>
<dbReference type="PANTHER" id="PTHR30518">
    <property type="entry name" value="ENDOLYTIC MUREIN TRANSGLYCOSYLASE"/>
    <property type="match status" value="1"/>
</dbReference>
<comment type="catalytic activity">
    <reaction evidence="7">
        <text>a peptidoglycan chain = a peptidoglycan chain with N-acetyl-1,6-anhydromuramyl-[peptide] at the reducing end + a peptidoglycan chain with N-acetylglucosamine at the non-reducing end.</text>
        <dbReference type="EC" id="4.2.2.29"/>
    </reaction>
</comment>
<evidence type="ECO:0000256" key="6">
    <source>
        <dbReference type="ARBA" id="ARBA00023316"/>
    </source>
</evidence>
<evidence type="ECO:0000256" key="2">
    <source>
        <dbReference type="ARBA" id="ARBA00022692"/>
    </source>
</evidence>
<evidence type="ECO:0000313" key="9">
    <source>
        <dbReference type="Proteomes" id="UP000231019"/>
    </source>
</evidence>
<comment type="similarity">
    <text evidence="7">Belongs to the transglycosylase MltG family.</text>
</comment>
<evidence type="ECO:0000313" key="8">
    <source>
        <dbReference type="EMBL" id="PIW19364.1"/>
    </source>
</evidence>
<dbReference type="GO" id="GO:0008932">
    <property type="term" value="F:lytic endotransglycosylase activity"/>
    <property type="evidence" value="ECO:0007669"/>
    <property type="project" value="UniProtKB-UniRule"/>
</dbReference>
<dbReference type="Pfam" id="PF02618">
    <property type="entry name" value="YceG"/>
    <property type="match status" value="1"/>
</dbReference>
<evidence type="ECO:0000256" key="3">
    <source>
        <dbReference type="ARBA" id="ARBA00022989"/>
    </source>
</evidence>
<evidence type="ECO:0000256" key="1">
    <source>
        <dbReference type="ARBA" id="ARBA00022475"/>
    </source>
</evidence>
<keyword evidence="3 7" id="KW-1133">Transmembrane helix</keyword>
<keyword evidence="2 7" id="KW-0812">Transmembrane</keyword>
<organism evidence="8 9">
    <name type="scientific">bacterium (Candidatus Blackallbacteria) CG17_big_fil_post_rev_8_21_14_2_50_48_46</name>
    <dbReference type="NCBI Taxonomy" id="2014261"/>
    <lineage>
        <taxon>Bacteria</taxon>
        <taxon>Candidatus Blackallbacteria</taxon>
    </lineage>
</organism>
<sequence>MSFLRGLVFFILAIVLAGVISAAVFFHYLSPLDPASQDKLLRIQNGASLYQVTETLNQEHLIRDMRAFKLYARIKGWQNRLQSGYYRFSARQSSSEILETMVLGKTEKIPYTIPEGYRAEQASRRLSEYLLSPERYLEIAKKPEQELLRRFPFLSQETLKNGLEGFLFPDTYYLDGEEKQLIQAQLKRFEEVILPLWKKRPAGHTLNLYQTVTLASIVELEGLLDRELPIIAGVFLKRLSIGMKLESDPTTEYALGWHQGPKGLSLKDIQVDSPYNTYRYKGLTPGPIGNPGLAAIKAVLFPEKTPYLYFVARGDGSHAFSKSYPEHLSAIRRIYSGKL</sequence>
<dbReference type="CDD" id="cd08010">
    <property type="entry name" value="MltG_like"/>
    <property type="match status" value="1"/>
</dbReference>
<dbReference type="EMBL" id="PFFQ01000004">
    <property type="protein sequence ID" value="PIW19364.1"/>
    <property type="molecule type" value="Genomic_DNA"/>
</dbReference>
<name>A0A2M7GB14_9BACT</name>
<gene>
    <name evidence="7" type="primary">mltG</name>
    <name evidence="8" type="ORF">COW36_00560</name>
</gene>